<comment type="caution">
    <text evidence="7">The sequence shown here is derived from an EMBL/GenBank/DDBJ whole genome shotgun (WGS) entry which is preliminary data.</text>
</comment>
<dbReference type="SMART" id="SM00382">
    <property type="entry name" value="AAA"/>
    <property type="match status" value="2"/>
</dbReference>
<dbReference type="PANTHER" id="PTHR43790">
    <property type="entry name" value="CARBOHYDRATE TRANSPORT ATP-BINDING PROTEIN MG119-RELATED"/>
    <property type="match status" value="1"/>
</dbReference>
<dbReference type="CDD" id="cd03216">
    <property type="entry name" value="ABC_Carb_Monos_I"/>
    <property type="match status" value="1"/>
</dbReference>
<proteinExistence type="predicted"/>
<name>A0A2A2WTI7_9ACTN</name>
<dbReference type="GO" id="GO:0016887">
    <property type="term" value="F:ATP hydrolysis activity"/>
    <property type="evidence" value="ECO:0007669"/>
    <property type="project" value="InterPro"/>
</dbReference>
<protein>
    <submittedName>
        <fullName evidence="7">ABC transporter ATP-binding protein</fullName>
    </submittedName>
</protein>
<dbReference type="Pfam" id="PF00005">
    <property type="entry name" value="ABC_tran"/>
    <property type="match status" value="2"/>
</dbReference>
<dbReference type="EMBL" id="NTGA01000004">
    <property type="protein sequence ID" value="PAY24532.1"/>
    <property type="molecule type" value="Genomic_DNA"/>
</dbReference>
<feature type="compositionally biased region" description="Low complexity" evidence="5">
    <location>
        <begin position="26"/>
        <end position="35"/>
    </location>
</feature>
<keyword evidence="3" id="KW-0547">Nucleotide-binding</keyword>
<evidence type="ECO:0000256" key="2">
    <source>
        <dbReference type="ARBA" id="ARBA00022737"/>
    </source>
</evidence>
<feature type="region of interest" description="Disordered" evidence="5">
    <location>
        <begin position="1"/>
        <end position="43"/>
    </location>
</feature>
<organism evidence="7 8">
    <name type="scientific">Dietzia natronolimnaea</name>
    <dbReference type="NCBI Taxonomy" id="161920"/>
    <lineage>
        <taxon>Bacteria</taxon>
        <taxon>Bacillati</taxon>
        <taxon>Actinomycetota</taxon>
        <taxon>Actinomycetes</taxon>
        <taxon>Mycobacteriales</taxon>
        <taxon>Dietziaceae</taxon>
        <taxon>Dietzia</taxon>
    </lineage>
</organism>
<reference evidence="8" key="1">
    <citation type="submission" date="2017-09" db="EMBL/GenBank/DDBJ databases">
        <authorList>
            <person name="Zhang Y."/>
            <person name="Huang X."/>
            <person name="Liu J."/>
            <person name="Lu L."/>
            <person name="Peng K."/>
        </authorList>
    </citation>
    <scope>NUCLEOTIDE SEQUENCE [LARGE SCALE GENOMIC DNA]</scope>
    <source>
        <strain evidence="8">S-XJ-1</strain>
    </source>
</reference>
<evidence type="ECO:0000313" key="8">
    <source>
        <dbReference type="Proteomes" id="UP000218810"/>
    </source>
</evidence>
<dbReference type="PROSITE" id="PS50893">
    <property type="entry name" value="ABC_TRANSPORTER_2"/>
    <property type="match status" value="2"/>
</dbReference>
<sequence length="539" mass="57258">MSGPSRTTARPPGADLGARGDDELSGPGPAATPEPGTGGGLAVRNLTKRFGSTTVLRGVDLEFRTGEVHAFLGANGAGKSTLLSCLSGAHRPSSGEIVVDGTSYDGFTPTSAFDAGIAVLYQHFQLAGSLTVADNVFLGDELTTSGVLSRQKQEQITRELLDDLGVDIDPRTPVEKLSIGQQQIVEITRALRRDPSVLILDEPTAALGRTEAAGLLTTIRRLAYERRIAVVFVTHLLGEVMTVADRVSVLRDGRVLWTRDRGEVTMDALVSGISPSVTGADERAERATGPTFVEFSGFRTSYCGPLDLEIGEGEIVGLYAMMGGGRTNLLETIAGARRVRGGTLTVGGADATAASPRQAAGKGIALVASDRPAQSLFGDLSGLDNLLMPHFRRSRFGIRFPHREKPVFDRVAERVQLMPPDSEATGGSFSGGNAQKIMVGRWLSGLGDCRFLLLDEPTQGVDIGSREQIYRLIREFASRPGRSVMFTTSDPEEAVALADRIVVLHEGRISQVFGPDVGEDTLLSHAQSAAVESYEGVTA</sequence>
<feature type="domain" description="ABC transporter" evidence="6">
    <location>
        <begin position="41"/>
        <end position="277"/>
    </location>
</feature>
<dbReference type="Proteomes" id="UP000218810">
    <property type="component" value="Unassembled WGS sequence"/>
</dbReference>
<keyword evidence="8" id="KW-1185">Reference proteome</keyword>
<evidence type="ECO:0000256" key="4">
    <source>
        <dbReference type="ARBA" id="ARBA00022840"/>
    </source>
</evidence>
<dbReference type="Gene3D" id="3.40.50.300">
    <property type="entry name" value="P-loop containing nucleotide triphosphate hydrolases"/>
    <property type="match status" value="2"/>
</dbReference>
<gene>
    <name evidence="7" type="ORF">CEY15_01635</name>
</gene>
<dbReference type="RefSeq" id="WP_095717005.1">
    <property type="nucleotide sequence ID" value="NZ_NTGA01000004.1"/>
</dbReference>
<dbReference type="CDD" id="cd03215">
    <property type="entry name" value="ABC_Carb_Monos_II"/>
    <property type="match status" value="1"/>
</dbReference>
<keyword evidence="4 7" id="KW-0067">ATP-binding</keyword>
<keyword evidence="1" id="KW-0813">Transport</keyword>
<dbReference type="InterPro" id="IPR017871">
    <property type="entry name" value="ABC_transporter-like_CS"/>
</dbReference>
<dbReference type="PANTHER" id="PTHR43790:SF9">
    <property type="entry name" value="GALACTOFURANOSE TRANSPORTER ATP-BINDING PROTEIN YTFR"/>
    <property type="match status" value="1"/>
</dbReference>
<dbReference type="InterPro" id="IPR003593">
    <property type="entry name" value="AAA+_ATPase"/>
</dbReference>
<dbReference type="PROSITE" id="PS00211">
    <property type="entry name" value="ABC_TRANSPORTER_1"/>
    <property type="match status" value="1"/>
</dbReference>
<feature type="domain" description="ABC transporter" evidence="6">
    <location>
        <begin position="285"/>
        <end position="531"/>
    </location>
</feature>
<dbReference type="SUPFAM" id="SSF52540">
    <property type="entry name" value="P-loop containing nucleoside triphosphate hydrolases"/>
    <property type="match status" value="2"/>
</dbReference>
<keyword evidence="2" id="KW-0677">Repeat</keyword>
<dbReference type="GO" id="GO:0005524">
    <property type="term" value="F:ATP binding"/>
    <property type="evidence" value="ECO:0007669"/>
    <property type="project" value="UniProtKB-KW"/>
</dbReference>
<evidence type="ECO:0000256" key="1">
    <source>
        <dbReference type="ARBA" id="ARBA00022448"/>
    </source>
</evidence>
<dbReference type="InterPro" id="IPR050107">
    <property type="entry name" value="ABC_carbohydrate_import_ATPase"/>
</dbReference>
<dbReference type="InterPro" id="IPR003439">
    <property type="entry name" value="ABC_transporter-like_ATP-bd"/>
</dbReference>
<dbReference type="OrthoDB" id="7757085at2"/>
<accession>A0A2A2WTI7</accession>
<dbReference type="AlphaFoldDB" id="A0A2A2WTI7"/>
<evidence type="ECO:0000256" key="3">
    <source>
        <dbReference type="ARBA" id="ARBA00022741"/>
    </source>
</evidence>
<evidence type="ECO:0000313" key="7">
    <source>
        <dbReference type="EMBL" id="PAY24532.1"/>
    </source>
</evidence>
<dbReference type="InterPro" id="IPR027417">
    <property type="entry name" value="P-loop_NTPase"/>
</dbReference>
<evidence type="ECO:0000259" key="6">
    <source>
        <dbReference type="PROSITE" id="PS50893"/>
    </source>
</evidence>
<evidence type="ECO:0000256" key="5">
    <source>
        <dbReference type="SAM" id="MobiDB-lite"/>
    </source>
</evidence>